<dbReference type="GO" id="GO:0006355">
    <property type="term" value="P:regulation of DNA-templated transcription"/>
    <property type="evidence" value="ECO:0007669"/>
    <property type="project" value="InterPro"/>
</dbReference>
<keyword evidence="12" id="KW-1185">Reference proteome</keyword>
<dbReference type="PANTHER" id="PTHR48111:SF1">
    <property type="entry name" value="TWO-COMPONENT RESPONSE REGULATOR ORR33"/>
    <property type="match status" value="1"/>
</dbReference>
<feature type="domain" description="Response regulatory" evidence="8">
    <location>
        <begin position="15"/>
        <end position="135"/>
    </location>
</feature>
<keyword evidence="2" id="KW-0902">Two-component regulatory system</keyword>
<dbReference type="PANTHER" id="PTHR48111">
    <property type="entry name" value="REGULATOR OF RPOS"/>
    <property type="match status" value="1"/>
</dbReference>
<keyword evidence="4 7" id="KW-0238">DNA-binding</keyword>
<evidence type="ECO:0000313" key="12">
    <source>
        <dbReference type="Proteomes" id="UP000221222"/>
    </source>
</evidence>
<evidence type="ECO:0000256" key="2">
    <source>
        <dbReference type="ARBA" id="ARBA00023012"/>
    </source>
</evidence>
<dbReference type="SMART" id="SM00862">
    <property type="entry name" value="Trans_reg_C"/>
    <property type="match status" value="1"/>
</dbReference>
<feature type="domain" description="OmpR/PhoB-type" evidence="9">
    <location>
        <begin position="146"/>
        <end position="242"/>
    </location>
</feature>
<dbReference type="RefSeq" id="WP_099342851.1">
    <property type="nucleotide sequence ID" value="NZ_CP032098.1"/>
</dbReference>
<evidence type="ECO:0000313" key="13">
    <source>
        <dbReference type="Proteomes" id="UP000262712"/>
    </source>
</evidence>
<dbReference type="GO" id="GO:0005829">
    <property type="term" value="C:cytosol"/>
    <property type="evidence" value="ECO:0007669"/>
    <property type="project" value="TreeGrafter"/>
</dbReference>
<dbReference type="CDD" id="cd00383">
    <property type="entry name" value="trans_reg_C"/>
    <property type="match status" value="1"/>
</dbReference>
<feature type="DNA-binding region" description="OmpR/PhoB-type" evidence="7">
    <location>
        <begin position="146"/>
        <end position="242"/>
    </location>
</feature>
<evidence type="ECO:0000259" key="8">
    <source>
        <dbReference type="PROSITE" id="PS50110"/>
    </source>
</evidence>
<dbReference type="InterPro" id="IPR039420">
    <property type="entry name" value="WalR-like"/>
</dbReference>
<organism evidence="11 12">
    <name type="scientific">Malaciobacter molluscorum LMG 25693</name>
    <dbReference type="NCBI Taxonomy" id="870501"/>
    <lineage>
        <taxon>Bacteria</taxon>
        <taxon>Pseudomonadati</taxon>
        <taxon>Campylobacterota</taxon>
        <taxon>Epsilonproteobacteria</taxon>
        <taxon>Campylobacterales</taxon>
        <taxon>Arcobacteraceae</taxon>
        <taxon>Malaciobacter</taxon>
    </lineage>
</organism>
<dbReference type="EMBL" id="CP032098">
    <property type="protein sequence ID" value="AXX92491.1"/>
    <property type="molecule type" value="Genomic_DNA"/>
</dbReference>
<gene>
    <name evidence="10" type="ORF">AMOL_1522</name>
    <name evidence="11" type="ORF">CPU12_09365</name>
</gene>
<dbReference type="SMART" id="SM00448">
    <property type="entry name" value="REC"/>
    <property type="match status" value="1"/>
</dbReference>
<dbReference type="InterPro" id="IPR001867">
    <property type="entry name" value="OmpR/PhoB-type_DNA-bd"/>
</dbReference>
<evidence type="ECO:0000256" key="6">
    <source>
        <dbReference type="PROSITE-ProRule" id="PRU00169"/>
    </source>
</evidence>
<evidence type="ECO:0000259" key="9">
    <source>
        <dbReference type="PROSITE" id="PS51755"/>
    </source>
</evidence>
<name>A0A2G1DGL5_9BACT</name>
<evidence type="ECO:0000256" key="7">
    <source>
        <dbReference type="PROSITE-ProRule" id="PRU01091"/>
    </source>
</evidence>
<dbReference type="SUPFAM" id="SSF52172">
    <property type="entry name" value="CheY-like"/>
    <property type="match status" value="1"/>
</dbReference>
<dbReference type="Gene3D" id="3.40.50.2300">
    <property type="match status" value="1"/>
</dbReference>
<feature type="modified residue" description="4-aspartylphosphate" evidence="6">
    <location>
        <position position="70"/>
    </location>
</feature>
<dbReference type="AlphaFoldDB" id="A0A2G1DGL5"/>
<reference evidence="11 12" key="1">
    <citation type="submission" date="2017-09" db="EMBL/GenBank/DDBJ databases">
        <title>Arcobacter canalis sp. nov., a new species isolated from a water canal contaminated with urban sewage.</title>
        <authorList>
            <person name="Perez-Cataluna A."/>
            <person name="Salas-Masso N."/>
            <person name="Figueras M.J."/>
        </authorList>
    </citation>
    <scope>NUCLEOTIDE SEQUENCE [LARGE SCALE GENOMIC DNA]</scope>
    <source>
        <strain evidence="11 12">F98-3</strain>
    </source>
</reference>
<dbReference type="InterPro" id="IPR036388">
    <property type="entry name" value="WH-like_DNA-bd_sf"/>
</dbReference>
<evidence type="ECO:0000256" key="3">
    <source>
        <dbReference type="ARBA" id="ARBA00023015"/>
    </source>
</evidence>
<dbReference type="CDD" id="cd00156">
    <property type="entry name" value="REC"/>
    <property type="match status" value="1"/>
</dbReference>
<keyword evidence="1 6" id="KW-0597">Phosphoprotein</keyword>
<accession>A0A2G1DGL5</accession>
<keyword evidence="5" id="KW-0804">Transcription</keyword>
<proteinExistence type="predicted"/>
<dbReference type="Pfam" id="PF00486">
    <property type="entry name" value="Trans_reg_C"/>
    <property type="match status" value="1"/>
</dbReference>
<sequence length="248" mass="28834">MNKYKQLQKESSALNILFIEDDEDLRVQTQKILKTLFKNVVTATNGKEGLEAYKEFYSTNSYYFDIVITDIKMPLKNGIELTKDILKINKEQDVIVISAYEDSKYLIELINIGVNNFVQKPLLIDQLVDPLLTICKKINSTKVESEKVFLIENFVWDKENKTLTKQGKVVKLSSSEVILLNLLINNPFITFSNEDIYNTIYSDKFDKELSIDSIKSLIKRIRKKIPTDFIKNIYGEGYRINKDVFVKF</sequence>
<keyword evidence="3" id="KW-0805">Transcription regulation</keyword>
<evidence type="ECO:0000313" key="11">
    <source>
        <dbReference type="EMBL" id="PHO17638.1"/>
    </source>
</evidence>
<evidence type="ECO:0000313" key="10">
    <source>
        <dbReference type="EMBL" id="AXX92491.1"/>
    </source>
</evidence>
<protein>
    <submittedName>
        <fullName evidence="10">Signal transduction response regulator, OmpR family</fullName>
    </submittedName>
</protein>
<dbReference type="GO" id="GO:0000976">
    <property type="term" value="F:transcription cis-regulatory region binding"/>
    <property type="evidence" value="ECO:0007669"/>
    <property type="project" value="TreeGrafter"/>
</dbReference>
<dbReference type="Gene3D" id="1.10.10.10">
    <property type="entry name" value="Winged helix-like DNA-binding domain superfamily/Winged helix DNA-binding domain"/>
    <property type="match status" value="1"/>
</dbReference>
<dbReference type="InterPro" id="IPR016032">
    <property type="entry name" value="Sig_transdc_resp-reg_C-effctor"/>
</dbReference>
<dbReference type="Proteomes" id="UP000262712">
    <property type="component" value="Chromosome"/>
</dbReference>
<evidence type="ECO:0000256" key="1">
    <source>
        <dbReference type="ARBA" id="ARBA00022553"/>
    </source>
</evidence>
<dbReference type="GO" id="GO:0000156">
    <property type="term" value="F:phosphorelay response regulator activity"/>
    <property type="evidence" value="ECO:0007669"/>
    <property type="project" value="TreeGrafter"/>
</dbReference>
<dbReference type="SUPFAM" id="SSF46894">
    <property type="entry name" value="C-terminal effector domain of the bipartite response regulators"/>
    <property type="match status" value="1"/>
</dbReference>
<reference evidence="10 13" key="2">
    <citation type="submission" date="2018-08" db="EMBL/GenBank/DDBJ databases">
        <title>Complete genome of the Arcobacter molluscorum type strain LMG 25693.</title>
        <authorList>
            <person name="Miller W.G."/>
            <person name="Yee E."/>
            <person name="Bono J.L."/>
        </authorList>
    </citation>
    <scope>NUCLEOTIDE SEQUENCE [LARGE SCALE GENOMIC DNA]</scope>
    <source>
        <strain evidence="10 13">CECT 7696</strain>
    </source>
</reference>
<dbReference type="Proteomes" id="UP000221222">
    <property type="component" value="Unassembled WGS sequence"/>
</dbReference>
<dbReference type="PROSITE" id="PS50110">
    <property type="entry name" value="RESPONSE_REGULATORY"/>
    <property type="match status" value="1"/>
</dbReference>
<dbReference type="InterPro" id="IPR001789">
    <property type="entry name" value="Sig_transdc_resp-reg_receiver"/>
</dbReference>
<dbReference type="GO" id="GO:0032993">
    <property type="term" value="C:protein-DNA complex"/>
    <property type="evidence" value="ECO:0007669"/>
    <property type="project" value="TreeGrafter"/>
</dbReference>
<dbReference type="KEGG" id="amol:AMOL_1522"/>
<dbReference type="EMBL" id="NXFY01000014">
    <property type="protein sequence ID" value="PHO17638.1"/>
    <property type="molecule type" value="Genomic_DNA"/>
</dbReference>
<evidence type="ECO:0000256" key="4">
    <source>
        <dbReference type="ARBA" id="ARBA00023125"/>
    </source>
</evidence>
<dbReference type="PROSITE" id="PS51755">
    <property type="entry name" value="OMPR_PHOB"/>
    <property type="match status" value="1"/>
</dbReference>
<dbReference type="Pfam" id="PF00072">
    <property type="entry name" value="Response_reg"/>
    <property type="match status" value="1"/>
</dbReference>
<dbReference type="InterPro" id="IPR011006">
    <property type="entry name" value="CheY-like_superfamily"/>
</dbReference>
<evidence type="ECO:0000256" key="5">
    <source>
        <dbReference type="ARBA" id="ARBA00023163"/>
    </source>
</evidence>